<dbReference type="OrthoDB" id="353264at2759"/>
<reference evidence="3" key="2">
    <citation type="submission" date="2013-10" db="EMBL/GenBank/DDBJ databases">
        <authorList>
            <person name="Aslett M."/>
        </authorList>
    </citation>
    <scope>NUCLEOTIDE SEQUENCE [LARGE SCALE GENOMIC DNA]</scope>
    <source>
        <strain evidence="3">Weybridge</strain>
    </source>
</reference>
<evidence type="ECO:0000313" key="4">
    <source>
        <dbReference type="Proteomes" id="UP000030763"/>
    </source>
</evidence>
<name>U6M191_EIMMA</name>
<feature type="compositionally biased region" description="Gly residues" evidence="1">
    <location>
        <begin position="128"/>
        <end position="139"/>
    </location>
</feature>
<organism evidence="3 4">
    <name type="scientific">Eimeria maxima</name>
    <name type="common">Coccidian parasite</name>
    <dbReference type="NCBI Taxonomy" id="5804"/>
    <lineage>
        <taxon>Eukaryota</taxon>
        <taxon>Sar</taxon>
        <taxon>Alveolata</taxon>
        <taxon>Apicomplexa</taxon>
        <taxon>Conoidasida</taxon>
        <taxon>Coccidia</taxon>
        <taxon>Eucoccidiorida</taxon>
        <taxon>Eimeriorina</taxon>
        <taxon>Eimeriidae</taxon>
        <taxon>Eimeria</taxon>
    </lineage>
</organism>
<feature type="compositionally biased region" description="Polar residues" evidence="1">
    <location>
        <begin position="229"/>
        <end position="244"/>
    </location>
</feature>
<feature type="transmembrane region" description="Helical" evidence="2">
    <location>
        <begin position="42"/>
        <end position="60"/>
    </location>
</feature>
<keyword evidence="4" id="KW-1185">Reference proteome</keyword>
<dbReference type="OMA" id="TTHEFVG"/>
<feature type="compositionally biased region" description="Basic and acidic residues" evidence="1">
    <location>
        <begin position="364"/>
        <end position="382"/>
    </location>
</feature>
<feature type="compositionally biased region" description="Low complexity" evidence="1">
    <location>
        <begin position="199"/>
        <end position="209"/>
    </location>
</feature>
<dbReference type="Proteomes" id="UP000030763">
    <property type="component" value="Unassembled WGS sequence"/>
</dbReference>
<dbReference type="RefSeq" id="XP_013334645.1">
    <property type="nucleotide sequence ID" value="XM_013479191.1"/>
</dbReference>
<evidence type="ECO:0000256" key="1">
    <source>
        <dbReference type="SAM" id="MobiDB-lite"/>
    </source>
</evidence>
<feature type="compositionally biased region" description="Low complexity" evidence="1">
    <location>
        <begin position="262"/>
        <end position="271"/>
    </location>
</feature>
<reference evidence="3" key="1">
    <citation type="submission" date="2013-10" db="EMBL/GenBank/DDBJ databases">
        <title>Genomic analysis of the causative agents of coccidiosis in chickens.</title>
        <authorList>
            <person name="Reid A.J."/>
            <person name="Blake D."/>
            <person name="Billington K."/>
            <person name="Browne H."/>
            <person name="Dunn M."/>
            <person name="Hung S."/>
            <person name="Kawahara F."/>
            <person name="Miranda-Saavedra D."/>
            <person name="Mourier T."/>
            <person name="Nagra H."/>
            <person name="Otto T.D."/>
            <person name="Rawlings N."/>
            <person name="Sanchez A."/>
            <person name="Sanders M."/>
            <person name="Subramaniam C."/>
            <person name="Tay Y."/>
            <person name="Dear P."/>
            <person name="Doerig C."/>
            <person name="Gruber A."/>
            <person name="Parkinson J."/>
            <person name="Shirley M."/>
            <person name="Wan K.L."/>
            <person name="Berriman M."/>
            <person name="Tomley F."/>
            <person name="Pain A."/>
        </authorList>
    </citation>
    <scope>NUCLEOTIDE SEQUENCE [LARGE SCALE GENOMIC DNA]</scope>
    <source>
        <strain evidence="3">Weybridge</strain>
    </source>
</reference>
<feature type="region of interest" description="Disordered" evidence="1">
    <location>
        <begin position="355"/>
        <end position="386"/>
    </location>
</feature>
<keyword evidence="2" id="KW-0472">Membrane</keyword>
<keyword evidence="2" id="KW-1133">Transmembrane helix</keyword>
<accession>U6M191</accession>
<dbReference type="GeneID" id="25335295"/>
<evidence type="ECO:0000313" key="3">
    <source>
        <dbReference type="EMBL" id="CDJ57997.1"/>
    </source>
</evidence>
<sequence>MQQASALAGVEEAGVGFLRPTVEISGKDTRTARRRSGGTQSVLRWMIVTLIAFAVTFLIISCVRGPRPRAVQTYAWRRLAGSEGDEEDESLCLEKLFSGDSHVASPAQSEQEVPTEAGGDGQQQQEGPLGGAVMGGGQQQQGELMEEAAVGEQNPQPSDLVGGETVGDGQQQQGESVGVAPVGEEQQQEGMSVAGKAMGEGQQQQGESMGRVEGKETQQRGDLVGVTACAQSSPDGKQESNVPTSAADEVKGGAVTPKGPEVSVSSATGVPVPGPSGGKKKAKTKHLESPPVVQPPDEGEEYDDPRVPSVPTALLLRQMPSEDSDTDEEPSPTYKWPTGLLYNIDPSKLTAGMTQQTGVAGIKPETKPKSDGARPPEKKPDPRQQSIKLRTLLSILEKSVQTADKVASNGDEESVASASWLVGEVVQALSVQVEVARKESQNTSTEPVVEDLCVMAEAAVLVARDWVANHGGLAGEVQPATGPGQREGDRSPVAVRMMVLTLAQDRLRRQADLINREASQKARDELEKFAKMAVSLISSTESMLEDLRSQKQHAAAVMVRELLNLVKEAKTQAESLVLTYDSFREVFKPPTPEELVRSALDDFADAEARIDGLLKQLEAGADHYTLRAAQEQVNDSKKLLAEVQEAMQYNDVVMGSLTDPAFALQEKIELLQTVLDSAKS</sequence>
<gene>
    <name evidence="3" type="ORF">EMWEY_00013090</name>
</gene>
<feature type="compositionally biased region" description="Basic and acidic residues" evidence="1">
    <location>
        <begin position="210"/>
        <end position="219"/>
    </location>
</feature>
<feature type="region of interest" description="Disordered" evidence="1">
    <location>
        <begin position="101"/>
        <end position="339"/>
    </location>
</feature>
<dbReference type="AlphaFoldDB" id="U6M191"/>
<protein>
    <recommendedName>
        <fullName evidence="5">Transmembrane protein</fullName>
    </recommendedName>
</protein>
<dbReference type="EMBL" id="HG719439">
    <property type="protein sequence ID" value="CDJ57997.1"/>
    <property type="molecule type" value="Genomic_DNA"/>
</dbReference>
<evidence type="ECO:0000256" key="2">
    <source>
        <dbReference type="SAM" id="Phobius"/>
    </source>
</evidence>
<evidence type="ECO:0008006" key="5">
    <source>
        <dbReference type="Google" id="ProtNLM"/>
    </source>
</evidence>
<dbReference type="VEuPathDB" id="ToxoDB:EMWEY_00013090"/>
<proteinExistence type="predicted"/>
<keyword evidence="2" id="KW-0812">Transmembrane</keyword>